<feature type="region of interest" description="Disordered" evidence="1">
    <location>
        <begin position="192"/>
        <end position="268"/>
    </location>
</feature>
<name>A0A1X0CSH1_9MYCO</name>
<accession>A0A1X0CSH1</accession>
<proteinExistence type="predicted"/>
<keyword evidence="2" id="KW-1133">Transmembrane helix</keyword>
<keyword evidence="2" id="KW-0812">Transmembrane</keyword>
<dbReference type="STRING" id="444597.BST26_20860"/>
<feature type="compositionally biased region" description="Pro residues" evidence="1">
    <location>
        <begin position="199"/>
        <end position="234"/>
    </location>
</feature>
<feature type="transmembrane region" description="Helical" evidence="2">
    <location>
        <begin position="78"/>
        <end position="95"/>
    </location>
</feature>
<gene>
    <name evidence="3" type="ORF">BST26_20860</name>
</gene>
<dbReference type="RefSeq" id="WP_083033797.1">
    <property type="nucleotide sequence ID" value="NZ_AP022618.1"/>
</dbReference>
<evidence type="ECO:0000256" key="2">
    <source>
        <dbReference type="SAM" id="Phobius"/>
    </source>
</evidence>
<sequence length="268" mass="26182">MTYPPGSPGGYQPPQPPAPPVGAPAPSAAAVEPGPSQLPFFVNIGVAALGVLAYLANFGPTFVSSIGSVTISASSPQLVLWSLLGALVAAVGLVPSVKHTAAPAAVLSVLGLLYVIQSVVSVGEATDYGFAIWLVLLLVLLQAGAAVMGLLFDSGVVTPPAPAPKQDFGAYGAYGAPSAPYGAPGAPGGPGYPSQYGAYPPPPQPGSGGYPPPPAPQGPPTPPTGYPSFSPPPAVGSAPDPAAPAGPTQQIQTGQPPIPPASGPTPSL</sequence>
<feature type="compositionally biased region" description="Pro residues" evidence="1">
    <location>
        <begin position="256"/>
        <end position="268"/>
    </location>
</feature>
<dbReference type="Proteomes" id="UP000192801">
    <property type="component" value="Unassembled WGS sequence"/>
</dbReference>
<feature type="transmembrane region" description="Helical" evidence="2">
    <location>
        <begin position="130"/>
        <end position="152"/>
    </location>
</feature>
<feature type="transmembrane region" description="Helical" evidence="2">
    <location>
        <begin position="40"/>
        <end position="57"/>
    </location>
</feature>
<dbReference type="AlphaFoldDB" id="A0A1X0CSH1"/>
<organism evidence="3 4">
    <name type="scientific">Mycolicibacterium insubricum</name>
    <dbReference type="NCBI Taxonomy" id="444597"/>
    <lineage>
        <taxon>Bacteria</taxon>
        <taxon>Bacillati</taxon>
        <taxon>Actinomycetota</taxon>
        <taxon>Actinomycetes</taxon>
        <taxon>Mycobacteriales</taxon>
        <taxon>Mycobacteriaceae</taxon>
        <taxon>Mycolicibacterium</taxon>
    </lineage>
</organism>
<dbReference type="Pfam" id="PF17270">
    <property type="entry name" value="DUF5336"/>
    <property type="match status" value="1"/>
</dbReference>
<keyword evidence="2" id="KW-0472">Membrane</keyword>
<dbReference type="EMBL" id="MVHS01000091">
    <property type="protein sequence ID" value="ORA62410.1"/>
    <property type="molecule type" value="Genomic_DNA"/>
</dbReference>
<evidence type="ECO:0000256" key="1">
    <source>
        <dbReference type="SAM" id="MobiDB-lite"/>
    </source>
</evidence>
<feature type="compositionally biased region" description="Low complexity" evidence="1">
    <location>
        <begin position="235"/>
        <end position="255"/>
    </location>
</feature>
<evidence type="ECO:0000313" key="4">
    <source>
        <dbReference type="Proteomes" id="UP000192801"/>
    </source>
</evidence>
<feature type="transmembrane region" description="Helical" evidence="2">
    <location>
        <begin position="101"/>
        <end position="123"/>
    </location>
</feature>
<dbReference type="OrthoDB" id="4763530at2"/>
<protein>
    <submittedName>
        <fullName evidence="3">Uncharacterized protein</fullName>
    </submittedName>
</protein>
<dbReference type="InterPro" id="IPR035166">
    <property type="entry name" value="DUF5336"/>
</dbReference>
<feature type="region of interest" description="Disordered" evidence="1">
    <location>
        <begin position="1"/>
        <end position="30"/>
    </location>
</feature>
<feature type="compositionally biased region" description="Pro residues" evidence="1">
    <location>
        <begin position="1"/>
        <end position="23"/>
    </location>
</feature>
<evidence type="ECO:0000313" key="3">
    <source>
        <dbReference type="EMBL" id="ORA62410.1"/>
    </source>
</evidence>
<reference evidence="3 4" key="1">
    <citation type="submission" date="2016-12" db="EMBL/GenBank/DDBJ databases">
        <title>The new phylogeny of genus Mycobacterium.</title>
        <authorList>
            <person name="Tortoli E."/>
            <person name="Trovato A."/>
            <person name="Cirillo D.M."/>
        </authorList>
    </citation>
    <scope>NUCLEOTIDE SEQUENCE [LARGE SCALE GENOMIC DNA]</scope>
    <source>
        <strain evidence="3 4">DSM 45130</strain>
    </source>
</reference>
<comment type="caution">
    <text evidence="3">The sequence shown here is derived from an EMBL/GenBank/DDBJ whole genome shotgun (WGS) entry which is preliminary data.</text>
</comment>
<keyword evidence="4" id="KW-1185">Reference proteome</keyword>